<evidence type="ECO:0000313" key="7">
    <source>
        <dbReference type="Proteomes" id="UP000032675"/>
    </source>
</evidence>
<evidence type="ECO:0000256" key="2">
    <source>
        <dbReference type="ARBA" id="ARBA00023125"/>
    </source>
</evidence>
<dbReference type="PANTHER" id="PTHR30055:SF234">
    <property type="entry name" value="HTH-TYPE TRANSCRIPTIONAL REGULATOR BETI"/>
    <property type="match status" value="1"/>
</dbReference>
<dbReference type="GO" id="GO:0000976">
    <property type="term" value="F:transcription cis-regulatory region binding"/>
    <property type="evidence" value="ECO:0007669"/>
    <property type="project" value="TreeGrafter"/>
</dbReference>
<evidence type="ECO:0000256" key="3">
    <source>
        <dbReference type="ARBA" id="ARBA00023163"/>
    </source>
</evidence>
<dbReference type="EMBL" id="BANI01000155">
    <property type="protein sequence ID" value="GAN97434.1"/>
    <property type="molecule type" value="Genomic_DNA"/>
</dbReference>
<dbReference type="InterPro" id="IPR050109">
    <property type="entry name" value="HTH-type_TetR-like_transc_reg"/>
</dbReference>
<evidence type="ECO:0000256" key="1">
    <source>
        <dbReference type="ARBA" id="ARBA00023015"/>
    </source>
</evidence>
<dbReference type="InterPro" id="IPR001647">
    <property type="entry name" value="HTH_TetR"/>
</dbReference>
<gene>
    <name evidence="6" type="ORF">Geu3261_0177_002</name>
</gene>
<dbReference type="AlphaFoldDB" id="A0A0D6Q1W8"/>
<keyword evidence="1" id="KW-0805">Transcription regulation</keyword>
<dbReference type="RefSeq" id="WP_048851910.1">
    <property type="nucleotide sequence ID" value="NZ_BANI01000155.1"/>
</dbReference>
<sequence>MSSPPRSSPLAPKRQRGRDRVEAILTAATTVFGEKSYEAATMTEIAARASTAIGSLYRFFPTKDVLAAAVLERYGARLLHALDELVDRDPPLSPRDAAEGLLDIIQRLRTERSVVLSLLDSGITLPDGTGTLRKALIARMSQLLSRLGGSPGPHDERAVMLLHLVKAIFALPQDHSVPRPAQDKEAVTVLRLYLEHAVASRRSGSEVAP</sequence>
<proteinExistence type="predicted"/>
<evidence type="ECO:0000256" key="4">
    <source>
        <dbReference type="PROSITE-ProRule" id="PRU00335"/>
    </source>
</evidence>
<dbReference type="InterPro" id="IPR009057">
    <property type="entry name" value="Homeodomain-like_sf"/>
</dbReference>
<dbReference type="Pfam" id="PF00440">
    <property type="entry name" value="TetR_N"/>
    <property type="match status" value="1"/>
</dbReference>
<evidence type="ECO:0000313" key="6">
    <source>
        <dbReference type="EMBL" id="GAN97434.1"/>
    </source>
</evidence>
<organism evidence="6 7">
    <name type="scientific">Komagataeibacter europaeus NBRC 3261</name>
    <dbReference type="NCBI Taxonomy" id="1234669"/>
    <lineage>
        <taxon>Bacteria</taxon>
        <taxon>Pseudomonadati</taxon>
        <taxon>Pseudomonadota</taxon>
        <taxon>Alphaproteobacteria</taxon>
        <taxon>Acetobacterales</taxon>
        <taxon>Acetobacteraceae</taxon>
        <taxon>Komagataeibacter</taxon>
    </lineage>
</organism>
<evidence type="ECO:0000259" key="5">
    <source>
        <dbReference type="PROSITE" id="PS50977"/>
    </source>
</evidence>
<dbReference type="PROSITE" id="PS50977">
    <property type="entry name" value="HTH_TETR_2"/>
    <property type="match status" value="1"/>
</dbReference>
<protein>
    <submittedName>
        <fullName evidence="6">Transcriptional regulator TetR</fullName>
    </submittedName>
</protein>
<reference evidence="6 7" key="1">
    <citation type="submission" date="2012-11" db="EMBL/GenBank/DDBJ databases">
        <title>Whole genome sequence of Gluconacetobacter europaeus NBRC3261.</title>
        <authorList>
            <person name="Azuma Y."/>
            <person name="Higashiura N."/>
            <person name="Hirakawa H."/>
            <person name="Matsushita K."/>
        </authorList>
    </citation>
    <scope>NUCLEOTIDE SEQUENCE [LARGE SCALE GENOMIC DNA]</scope>
    <source>
        <strain evidence="6 7">NBRC 3261</strain>
    </source>
</reference>
<dbReference type="Gene3D" id="1.10.357.10">
    <property type="entry name" value="Tetracycline Repressor, domain 2"/>
    <property type="match status" value="1"/>
</dbReference>
<accession>A0A0D6Q1W8</accession>
<dbReference type="SUPFAM" id="SSF46689">
    <property type="entry name" value="Homeodomain-like"/>
    <property type="match status" value="1"/>
</dbReference>
<dbReference type="GO" id="GO:0003700">
    <property type="term" value="F:DNA-binding transcription factor activity"/>
    <property type="evidence" value="ECO:0007669"/>
    <property type="project" value="TreeGrafter"/>
</dbReference>
<feature type="domain" description="HTH tetR-type" evidence="5">
    <location>
        <begin position="18"/>
        <end position="78"/>
    </location>
</feature>
<keyword evidence="2 4" id="KW-0238">DNA-binding</keyword>
<dbReference type="PANTHER" id="PTHR30055">
    <property type="entry name" value="HTH-TYPE TRANSCRIPTIONAL REGULATOR RUTR"/>
    <property type="match status" value="1"/>
</dbReference>
<dbReference type="Proteomes" id="UP000032675">
    <property type="component" value="Unassembled WGS sequence"/>
</dbReference>
<feature type="DNA-binding region" description="H-T-H motif" evidence="4">
    <location>
        <begin position="41"/>
        <end position="60"/>
    </location>
</feature>
<dbReference type="PRINTS" id="PR00455">
    <property type="entry name" value="HTHTETR"/>
</dbReference>
<comment type="caution">
    <text evidence="6">The sequence shown here is derived from an EMBL/GenBank/DDBJ whole genome shotgun (WGS) entry which is preliminary data.</text>
</comment>
<keyword evidence="3" id="KW-0804">Transcription</keyword>
<name>A0A0D6Q1W8_KOMEU</name>